<sequence length="68" mass="8071">MCQIDRDNKAFLINLYIIRNQKKALHLPQSEPENLLVSYQESCVLAFLKNQLLSFRSISTYLHPLRFF</sequence>
<keyword evidence="2" id="KW-1185">Reference proteome</keyword>
<proteinExistence type="predicted"/>
<name>A0A8J8T864_HALGN</name>
<comment type="caution">
    <text evidence="1">The sequence shown here is derived from an EMBL/GenBank/DDBJ whole genome shotgun (WGS) entry which is preliminary data.</text>
</comment>
<evidence type="ECO:0000313" key="2">
    <source>
        <dbReference type="Proteomes" id="UP000785679"/>
    </source>
</evidence>
<dbReference type="Proteomes" id="UP000785679">
    <property type="component" value="Unassembled WGS sequence"/>
</dbReference>
<gene>
    <name evidence="1" type="ORF">FGO68_gene9260</name>
</gene>
<accession>A0A8J8T864</accession>
<dbReference type="AlphaFoldDB" id="A0A8J8T864"/>
<evidence type="ECO:0000313" key="1">
    <source>
        <dbReference type="EMBL" id="TNV85924.1"/>
    </source>
</evidence>
<reference evidence="1" key="1">
    <citation type="submission" date="2019-06" db="EMBL/GenBank/DDBJ databases">
        <authorList>
            <person name="Zheng W."/>
        </authorList>
    </citation>
    <scope>NUCLEOTIDE SEQUENCE</scope>
    <source>
        <strain evidence="1">QDHG01</strain>
    </source>
</reference>
<dbReference type="EMBL" id="RRYP01001456">
    <property type="protein sequence ID" value="TNV85924.1"/>
    <property type="molecule type" value="Genomic_DNA"/>
</dbReference>
<organism evidence="1 2">
    <name type="scientific">Halteria grandinella</name>
    <dbReference type="NCBI Taxonomy" id="5974"/>
    <lineage>
        <taxon>Eukaryota</taxon>
        <taxon>Sar</taxon>
        <taxon>Alveolata</taxon>
        <taxon>Ciliophora</taxon>
        <taxon>Intramacronucleata</taxon>
        <taxon>Spirotrichea</taxon>
        <taxon>Stichotrichia</taxon>
        <taxon>Sporadotrichida</taxon>
        <taxon>Halteriidae</taxon>
        <taxon>Halteria</taxon>
    </lineage>
</organism>
<protein>
    <submittedName>
        <fullName evidence="1">Uncharacterized protein</fullName>
    </submittedName>
</protein>